<dbReference type="SMART" id="SM00530">
    <property type="entry name" value="HTH_XRE"/>
    <property type="match status" value="1"/>
</dbReference>
<dbReference type="RefSeq" id="WP_321565577.1">
    <property type="nucleotide sequence ID" value="NZ_CP139558.1"/>
</dbReference>
<evidence type="ECO:0000259" key="2">
    <source>
        <dbReference type="PROSITE" id="PS50943"/>
    </source>
</evidence>
<dbReference type="CDD" id="cd00093">
    <property type="entry name" value="HTH_XRE"/>
    <property type="match status" value="1"/>
</dbReference>
<feature type="domain" description="HTH cro/C1-type" evidence="2">
    <location>
        <begin position="15"/>
        <end position="69"/>
    </location>
</feature>
<keyword evidence="4" id="KW-1185">Reference proteome</keyword>
<dbReference type="Proteomes" id="UP001324380">
    <property type="component" value="Chromosome"/>
</dbReference>
<dbReference type="PANTHER" id="PTHR46558">
    <property type="entry name" value="TRACRIPTIONAL REGULATORY PROTEIN-RELATED-RELATED"/>
    <property type="match status" value="1"/>
</dbReference>
<proteinExistence type="predicted"/>
<dbReference type="PROSITE" id="PS50943">
    <property type="entry name" value="HTH_CROC1"/>
    <property type="match status" value="1"/>
</dbReference>
<gene>
    <name evidence="3" type="ORF">SNE25_13225</name>
</gene>
<protein>
    <submittedName>
        <fullName evidence="3">Helix-turn-helix transcriptional regulator</fullName>
    </submittedName>
</protein>
<dbReference type="Pfam" id="PF01381">
    <property type="entry name" value="HTH_3"/>
    <property type="match status" value="1"/>
</dbReference>
<accession>A0ABZ0TWP5</accession>
<dbReference type="InterPro" id="IPR010982">
    <property type="entry name" value="Lambda_DNA-bd_dom_sf"/>
</dbReference>
<evidence type="ECO:0000313" key="3">
    <source>
        <dbReference type="EMBL" id="WPU96483.1"/>
    </source>
</evidence>
<evidence type="ECO:0000256" key="1">
    <source>
        <dbReference type="ARBA" id="ARBA00023125"/>
    </source>
</evidence>
<dbReference type="InterPro" id="IPR001387">
    <property type="entry name" value="Cro/C1-type_HTH"/>
</dbReference>
<dbReference type="Gene3D" id="1.10.260.40">
    <property type="entry name" value="lambda repressor-like DNA-binding domains"/>
    <property type="match status" value="1"/>
</dbReference>
<reference evidence="3 4" key="1">
    <citation type="submission" date="2023-11" db="EMBL/GenBank/DDBJ databases">
        <title>Analysis of the Genomes of Mucilaginibacter gossypii cycad 4 and M. sabulilitoris SNA2: microbes with the potential for plant growth promotion.</title>
        <authorList>
            <person name="Hirsch A.M."/>
            <person name="Humm E."/>
            <person name="Rubbi M."/>
            <person name="Del Vecchio G."/>
            <person name="Ha S.M."/>
            <person name="Pellegrini M."/>
            <person name="Gunsalus R.P."/>
        </authorList>
    </citation>
    <scope>NUCLEOTIDE SEQUENCE [LARGE SCALE GENOMIC DNA]</scope>
    <source>
        <strain evidence="3 4">SNA2</strain>
    </source>
</reference>
<dbReference type="SUPFAM" id="SSF47413">
    <property type="entry name" value="lambda repressor-like DNA-binding domains"/>
    <property type="match status" value="1"/>
</dbReference>
<organism evidence="3 4">
    <name type="scientific">Mucilaginibacter sabulilitoris</name>
    <dbReference type="NCBI Taxonomy" id="1173583"/>
    <lineage>
        <taxon>Bacteria</taxon>
        <taxon>Pseudomonadati</taxon>
        <taxon>Bacteroidota</taxon>
        <taxon>Sphingobacteriia</taxon>
        <taxon>Sphingobacteriales</taxon>
        <taxon>Sphingobacteriaceae</taxon>
        <taxon>Mucilaginibacter</taxon>
    </lineage>
</organism>
<name>A0ABZ0TWP5_9SPHI</name>
<evidence type="ECO:0000313" key="4">
    <source>
        <dbReference type="Proteomes" id="UP001324380"/>
    </source>
</evidence>
<dbReference type="EMBL" id="CP139558">
    <property type="protein sequence ID" value="WPU96483.1"/>
    <property type="molecule type" value="Genomic_DNA"/>
</dbReference>
<sequence>MSTVKNDMSTFGKRLRECREAKKLSQQDLAKLMKTVHTVIGKYELDKMKPSIEVASRLAKVLDTTVAHLIGEVDTTNVLKDPAMLKRLNDLNELSDPDKDGILYALDGLLRDAKARKAYGR</sequence>
<keyword evidence="1" id="KW-0238">DNA-binding</keyword>
<dbReference type="PANTHER" id="PTHR46558:SF14">
    <property type="entry name" value="HTH-TYPE TRANSCRIPTIONAL REGULATOR ANSR"/>
    <property type="match status" value="1"/>
</dbReference>